<dbReference type="AlphaFoldDB" id="A0A0A3XZU6"/>
<dbReference type="InterPro" id="IPR050469">
    <property type="entry name" value="Diguanylate_Cyclase"/>
</dbReference>
<dbReference type="Gene3D" id="3.30.70.270">
    <property type="match status" value="1"/>
</dbReference>
<dbReference type="EMBL" id="JRPN01000014">
    <property type="protein sequence ID" value="KGT78844.1"/>
    <property type="molecule type" value="Genomic_DNA"/>
</dbReference>
<feature type="transmembrane region" description="Helical" evidence="3">
    <location>
        <begin position="114"/>
        <end position="137"/>
    </location>
</feature>
<dbReference type="GO" id="GO:1902201">
    <property type="term" value="P:negative regulation of bacterial-type flagellum-dependent cell motility"/>
    <property type="evidence" value="ECO:0007669"/>
    <property type="project" value="TreeGrafter"/>
</dbReference>
<dbReference type="CDD" id="cd01949">
    <property type="entry name" value="GGDEF"/>
    <property type="match status" value="1"/>
</dbReference>
<dbReference type="GO" id="GO:0043709">
    <property type="term" value="P:cell adhesion involved in single-species biofilm formation"/>
    <property type="evidence" value="ECO:0007669"/>
    <property type="project" value="TreeGrafter"/>
</dbReference>
<dbReference type="InterPro" id="IPR029787">
    <property type="entry name" value="Nucleotide_cyclase"/>
</dbReference>
<comment type="caution">
    <text evidence="5">The sequence shown here is derived from an EMBL/GenBank/DDBJ whole genome shotgun (WGS) entry which is preliminary data.</text>
</comment>
<feature type="domain" description="GGDEF" evidence="4">
    <location>
        <begin position="255"/>
        <end position="385"/>
    </location>
</feature>
<feature type="transmembrane region" description="Helical" evidence="3">
    <location>
        <begin position="181"/>
        <end position="203"/>
    </location>
</feature>
<dbReference type="PANTHER" id="PTHR45138:SF9">
    <property type="entry name" value="DIGUANYLATE CYCLASE DGCM-RELATED"/>
    <property type="match status" value="1"/>
</dbReference>
<keyword evidence="3" id="KW-0472">Membrane</keyword>
<organism evidence="5 6">
    <name type="scientific">Bradyrhizobium japonicum</name>
    <dbReference type="NCBI Taxonomy" id="375"/>
    <lineage>
        <taxon>Bacteria</taxon>
        <taxon>Pseudomonadati</taxon>
        <taxon>Pseudomonadota</taxon>
        <taxon>Alphaproteobacteria</taxon>
        <taxon>Hyphomicrobiales</taxon>
        <taxon>Nitrobacteraceae</taxon>
        <taxon>Bradyrhizobium</taxon>
    </lineage>
</organism>
<dbReference type="Proteomes" id="UP000030377">
    <property type="component" value="Unassembled WGS sequence"/>
</dbReference>
<evidence type="ECO:0000256" key="1">
    <source>
        <dbReference type="ARBA" id="ARBA00012528"/>
    </source>
</evidence>
<feature type="transmembrane region" description="Helical" evidence="3">
    <location>
        <begin position="72"/>
        <end position="93"/>
    </location>
</feature>
<dbReference type="SUPFAM" id="SSF55073">
    <property type="entry name" value="Nucleotide cyclase"/>
    <property type="match status" value="1"/>
</dbReference>
<keyword evidence="3" id="KW-1133">Transmembrane helix</keyword>
<keyword evidence="3" id="KW-0812">Transmembrane</keyword>
<reference evidence="5 6" key="1">
    <citation type="submission" date="2014-09" db="EMBL/GenBank/DDBJ databases">
        <title>Draft genome of Bradyrhizobium japonicum Is-34.</title>
        <authorList>
            <person name="Tsurumaru H."/>
            <person name="Yamakawa T."/>
            <person name="Hashimoto S."/>
            <person name="Okizaki K."/>
            <person name="Kanesaki Y."/>
            <person name="Yoshikawa H."/>
            <person name="Yajima S."/>
        </authorList>
    </citation>
    <scope>NUCLEOTIDE SEQUENCE [LARGE SCALE GENOMIC DNA]</scope>
    <source>
        <strain evidence="5 6">Is-34</strain>
    </source>
</reference>
<protein>
    <recommendedName>
        <fullName evidence="1">diguanylate cyclase</fullName>
        <ecNumber evidence="1">2.7.7.65</ecNumber>
    </recommendedName>
</protein>
<dbReference type="EC" id="2.7.7.65" evidence="1"/>
<dbReference type="SMART" id="SM00267">
    <property type="entry name" value="GGDEF"/>
    <property type="match status" value="1"/>
</dbReference>
<dbReference type="Pfam" id="PF00990">
    <property type="entry name" value="GGDEF"/>
    <property type="match status" value="1"/>
</dbReference>
<dbReference type="NCBIfam" id="TIGR00254">
    <property type="entry name" value="GGDEF"/>
    <property type="match status" value="1"/>
</dbReference>
<dbReference type="InterPro" id="IPR043128">
    <property type="entry name" value="Rev_trsase/Diguanyl_cyclase"/>
</dbReference>
<evidence type="ECO:0000313" key="5">
    <source>
        <dbReference type="EMBL" id="KGT78844.1"/>
    </source>
</evidence>
<dbReference type="STRING" id="375.BKD09_RS35140"/>
<accession>A0A0A3XZU6</accession>
<comment type="catalytic activity">
    <reaction evidence="2">
        <text>2 GTP = 3',3'-c-di-GMP + 2 diphosphate</text>
        <dbReference type="Rhea" id="RHEA:24898"/>
        <dbReference type="ChEBI" id="CHEBI:33019"/>
        <dbReference type="ChEBI" id="CHEBI:37565"/>
        <dbReference type="ChEBI" id="CHEBI:58805"/>
        <dbReference type="EC" id="2.7.7.65"/>
    </reaction>
</comment>
<dbReference type="RefSeq" id="WP_028159728.1">
    <property type="nucleotide sequence ID" value="NZ_JANUDC010000001.1"/>
</dbReference>
<dbReference type="GO" id="GO:0052621">
    <property type="term" value="F:diguanylate cyclase activity"/>
    <property type="evidence" value="ECO:0007669"/>
    <property type="project" value="UniProtKB-EC"/>
</dbReference>
<dbReference type="PANTHER" id="PTHR45138">
    <property type="entry name" value="REGULATORY COMPONENTS OF SENSORY TRANSDUCTION SYSTEM"/>
    <property type="match status" value="1"/>
</dbReference>
<sequence>MSTAATTLPERNAAEVADLVFMPDAAAPEVRARRIRQRRQMYVGQVASYSFGAFVLLIYAHDGVVPINVPSLFWIGGLMIIGIFVVMSEAGVGDRHSDHYLTVFQISAHMALQFIFLVSVPTLGIAFISVLFLIFAFGTLRMTSAQAVFTWAIATTCLAAVFLASDLPIGMPVATRLQRTASMLCFVLVIGQCAFLGLFGATLRKVLYRRSIELKAAYQRIEELAELDELTGSYNRRCIMRLLDAEVEKSQQASAPCAIALIDLDWFKRINDAHGHPVGDEVLRTFAITIFANIRPADFFGRYGGEEFLLLLPGTDGGAAGRMLERLRGIVADLDWSAFSPGMRVTISAGVVTLRDNDTADTFLARADSALYSAKAQGRNRIATS</sequence>
<gene>
    <name evidence="5" type="ORF">MA20_15870</name>
</gene>
<feature type="transmembrane region" description="Helical" evidence="3">
    <location>
        <begin position="149"/>
        <end position="169"/>
    </location>
</feature>
<dbReference type="GO" id="GO:0005886">
    <property type="term" value="C:plasma membrane"/>
    <property type="evidence" value="ECO:0007669"/>
    <property type="project" value="TreeGrafter"/>
</dbReference>
<dbReference type="FunFam" id="3.30.70.270:FF:000001">
    <property type="entry name" value="Diguanylate cyclase domain protein"/>
    <property type="match status" value="1"/>
</dbReference>
<dbReference type="InterPro" id="IPR000160">
    <property type="entry name" value="GGDEF_dom"/>
</dbReference>
<name>A0A0A3XZU6_BRAJP</name>
<proteinExistence type="predicted"/>
<evidence type="ECO:0000259" key="4">
    <source>
        <dbReference type="PROSITE" id="PS50887"/>
    </source>
</evidence>
<dbReference type="PROSITE" id="PS50887">
    <property type="entry name" value="GGDEF"/>
    <property type="match status" value="1"/>
</dbReference>
<feature type="transmembrane region" description="Helical" evidence="3">
    <location>
        <begin position="41"/>
        <end position="60"/>
    </location>
</feature>
<evidence type="ECO:0000313" key="6">
    <source>
        <dbReference type="Proteomes" id="UP000030377"/>
    </source>
</evidence>
<evidence type="ECO:0000256" key="3">
    <source>
        <dbReference type="SAM" id="Phobius"/>
    </source>
</evidence>
<evidence type="ECO:0000256" key="2">
    <source>
        <dbReference type="ARBA" id="ARBA00034247"/>
    </source>
</evidence>